<evidence type="ECO:0000313" key="4">
    <source>
        <dbReference type="Proteomes" id="UP001562354"/>
    </source>
</evidence>
<organism evidence="3 4">
    <name type="scientific">Neodothiora populina</name>
    <dbReference type="NCBI Taxonomy" id="2781224"/>
    <lineage>
        <taxon>Eukaryota</taxon>
        <taxon>Fungi</taxon>
        <taxon>Dikarya</taxon>
        <taxon>Ascomycota</taxon>
        <taxon>Pezizomycotina</taxon>
        <taxon>Dothideomycetes</taxon>
        <taxon>Dothideomycetidae</taxon>
        <taxon>Dothideales</taxon>
        <taxon>Dothioraceae</taxon>
        <taxon>Neodothiora</taxon>
    </lineage>
</organism>
<reference evidence="3 4" key="1">
    <citation type="submission" date="2024-07" db="EMBL/GenBank/DDBJ databases">
        <title>Draft sequence of the Neodothiora populina.</title>
        <authorList>
            <person name="Drown D.D."/>
            <person name="Schuette U.S."/>
            <person name="Buechlein A.B."/>
            <person name="Rusch D.R."/>
            <person name="Winton L.W."/>
            <person name="Adams G.A."/>
        </authorList>
    </citation>
    <scope>NUCLEOTIDE SEQUENCE [LARGE SCALE GENOMIC DNA]</scope>
    <source>
        <strain evidence="3 4">CPC 39397</strain>
    </source>
</reference>
<proteinExistence type="predicted"/>
<accession>A0ABR3P881</accession>
<gene>
    <name evidence="3" type="ORF">AAFC00_002788</name>
</gene>
<dbReference type="PANTHER" id="PTHR14689">
    <property type="entry name" value="PHORBOL-ESTER_DAG-TYPE DOMAIN-CONTAINING PROTEIN"/>
    <property type="match status" value="1"/>
</dbReference>
<feature type="compositionally biased region" description="Pro residues" evidence="1">
    <location>
        <begin position="134"/>
        <end position="145"/>
    </location>
</feature>
<feature type="compositionally biased region" description="Basic and acidic residues" evidence="1">
    <location>
        <begin position="30"/>
        <end position="42"/>
    </location>
</feature>
<feature type="domain" description="DUF4211" evidence="2">
    <location>
        <begin position="409"/>
        <end position="545"/>
    </location>
</feature>
<feature type="compositionally biased region" description="Basic and acidic residues" evidence="1">
    <location>
        <begin position="194"/>
        <end position="203"/>
    </location>
</feature>
<feature type="compositionally biased region" description="Acidic residues" evidence="1">
    <location>
        <begin position="204"/>
        <end position="215"/>
    </location>
</feature>
<feature type="region of interest" description="Disordered" evidence="1">
    <location>
        <begin position="549"/>
        <end position="577"/>
    </location>
</feature>
<dbReference type="RefSeq" id="XP_069198663.1">
    <property type="nucleotide sequence ID" value="XM_069342157.1"/>
</dbReference>
<feature type="compositionally biased region" description="Basic and acidic residues" evidence="1">
    <location>
        <begin position="228"/>
        <end position="237"/>
    </location>
</feature>
<dbReference type="EMBL" id="JBFMKM010000012">
    <property type="protein sequence ID" value="KAL1302387.1"/>
    <property type="molecule type" value="Genomic_DNA"/>
</dbReference>
<dbReference type="Pfam" id="PF13926">
    <property type="entry name" value="DUF4211"/>
    <property type="match status" value="1"/>
</dbReference>
<dbReference type="PANTHER" id="PTHR14689:SF0">
    <property type="entry name" value="COILED-COIL DOMAIN-CONTAINING PROTEIN 82"/>
    <property type="match status" value="1"/>
</dbReference>
<feature type="compositionally biased region" description="Low complexity" evidence="1">
    <location>
        <begin position="15"/>
        <end position="25"/>
    </location>
</feature>
<dbReference type="InterPro" id="IPR025451">
    <property type="entry name" value="DUF4211"/>
</dbReference>
<name>A0ABR3P881_9PEZI</name>
<feature type="compositionally biased region" description="Acidic residues" evidence="1">
    <location>
        <begin position="361"/>
        <end position="385"/>
    </location>
</feature>
<dbReference type="GeneID" id="95976490"/>
<feature type="compositionally biased region" description="Acidic residues" evidence="1">
    <location>
        <begin position="298"/>
        <end position="309"/>
    </location>
</feature>
<feature type="compositionally biased region" description="Basic residues" evidence="1">
    <location>
        <begin position="105"/>
        <end position="114"/>
    </location>
</feature>
<dbReference type="Proteomes" id="UP001562354">
    <property type="component" value="Unassembled WGS sequence"/>
</dbReference>
<evidence type="ECO:0000259" key="2">
    <source>
        <dbReference type="Pfam" id="PF13926"/>
    </source>
</evidence>
<keyword evidence="4" id="KW-1185">Reference proteome</keyword>
<evidence type="ECO:0000313" key="3">
    <source>
        <dbReference type="EMBL" id="KAL1302387.1"/>
    </source>
</evidence>
<feature type="compositionally biased region" description="Polar residues" evidence="1">
    <location>
        <begin position="117"/>
        <end position="128"/>
    </location>
</feature>
<comment type="caution">
    <text evidence="3">The sequence shown here is derived from an EMBL/GenBank/DDBJ whole genome shotgun (WGS) entry which is preliminary data.</text>
</comment>
<sequence>MGPSKRSRQSRLVFSPLPSSSPASSQYNKQIRDRAAAVRIEDSPSPAKRRRVRDAPGTSSLKAIPLDDDSDKNVLPTPDATLASPEVISDDGKLNQHTQPSQRMSSRKKMKQKRLQFDSSPPSASKMSVNMAPPVKPYTMPPSPMPKAGFFGTQKTMDYESSDDEVQHGGHTSSSDSERVVAKSTKGKRKRSPRPQETRQDDAEKGEDEDDEEDAAPTTPAARRRRRVQEEQPKTESDGQQESSPFAAAEEDDSDDDVVVTGSRSRSKRKVVSRSSDEGSPVEQPRSRKRLRRLNPISEEEQQDLEEDLRDLASSGSETEIRPSQKKKTNPRLEALARLKRKREGGPTDIQDGNGDATEHNEEDESYDEDANLGGPDEQDNDDDEFAALAPSGLTRKQMFHRDEDDEGFVIEDDDGTLGVPETVPIQYTRYASMKAKDLFRYAIDWMVQKKINPAFPMQDEIYDLTFKKLDDEVKGLAGSKFVSSAWTPEFKFTLEARPDLVSSRIDRGSAEHFLRDKCDACNRSGHPATYELLFQGRPYHASTLEPVARAGDSDSDSDSASSSASEPGDGDDVAYDSKGRPIALSDRVFYVGKFCMFNAQTAHSLSHWRYHLYEWVVDYLNQAGYNAPEKIVKRDSWSTRKRRKYGDKIVDAMQTDGKIKALYRDFKNEIDTARNAKIGRFDSSP</sequence>
<protein>
    <recommendedName>
        <fullName evidence="2">DUF4211 domain-containing protein</fullName>
    </recommendedName>
</protein>
<feature type="region of interest" description="Disordered" evidence="1">
    <location>
        <begin position="1"/>
        <end position="385"/>
    </location>
</feature>
<evidence type="ECO:0000256" key="1">
    <source>
        <dbReference type="SAM" id="MobiDB-lite"/>
    </source>
</evidence>
<feature type="compositionally biased region" description="Acidic residues" evidence="1">
    <location>
        <begin position="249"/>
        <end position="258"/>
    </location>
</feature>
<feature type="compositionally biased region" description="Low complexity" evidence="1">
    <location>
        <begin position="559"/>
        <end position="568"/>
    </location>
</feature>